<dbReference type="Proteomes" id="UP000659223">
    <property type="component" value="Unassembled WGS sequence"/>
</dbReference>
<name>A0ABQ2Y745_9ACTN</name>
<accession>A0ABQ2Y745</accession>
<feature type="compositionally biased region" description="Low complexity" evidence="1">
    <location>
        <begin position="181"/>
        <end position="190"/>
    </location>
</feature>
<evidence type="ECO:0000256" key="1">
    <source>
        <dbReference type="SAM" id="MobiDB-lite"/>
    </source>
</evidence>
<proteinExistence type="predicted"/>
<comment type="caution">
    <text evidence="2">The sequence shown here is derived from an EMBL/GenBank/DDBJ whole genome shotgun (WGS) entry which is preliminary data.</text>
</comment>
<feature type="compositionally biased region" description="Polar residues" evidence="1">
    <location>
        <begin position="159"/>
        <end position="169"/>
    </location>
</feature>
<feature type="region of interest" description="Disordered" evidence="1">
    <location>
        <begin position="1"/>
        <end position="38"/>
    </location>
</feature>
<feature type="compositionally biased region" description="Gly residues" evidence="1">
    <location>
        <begin position="23"/>
        <end position="35"/>
    </location>
</feature>
<protein>
    <submittedName>
        <fullName evidence="2">Uncharacterized protein</fullName>
    </submittedName>
</protein>
<evidence type="ECO:0000313" key="3">
    <source>
        <dbReference type="Proteomes" id="UP000659223"/>
    </source>
</evidence>
<keyword evidence="3" id="KW-1185">Reference proteome</keyword>
<dbReference type="EMBL" id="BMUT01000002">
    <property type="protein sequence ID" value="GGX68606.1"/>
    <property type="molecule type" value="Genomic_DNA"/>
</dbReference>
<feature type="compositionally biased region" description="Basic and acidic residues" evidence="1">
    <location>
        <begin position="146"/>
        <end position="156"/>
    </location>
</feature>
<evidence type="ECO:0000313" key="2">
    <source>
        <dbReference type="EMBL" id="GGX68606.1"/>
    </source>
</evidence>
<feature type="region of interest" description="Disordered" evidence="1">
    <location>
        <begin position="146"/>
        <end position="190"/>
    </location>
</feature>
<sequence length="190" mass="20272">MVGRPVGGEGSDETHVTEQASPGGAGQGQGPGPKGGLAAELSSLKKFKGRVDDLLRTLDESEGAPGKVADTALTQTHLGEGFHAAETLFGLYYDVHADLVTLAQLLNDQIQALSSAVLDAHSGYAHTDAEEREKLWAIHERMQRQYDPKLDPEAEPTKAQPQRQPQPHASRTGARTDLRGSDGSSGRSHF</sequence>
<reference evidence="3" key="1">
    <citation type="journal article" date="2019" name="Int. J. Syst. Evol. Microbiol.">
        <title>The Global Catalogue of Microorganisms (GCM) 10K type strain sequencing project: providing services to taxonomists for standard genome sequencing and annotation.</title>
        <authorList>
            <consortium name="The Broad Institute Genomics Platform"/>
            <consortium name="The Broad Institute Genome Sequencing Center for Infectious Disease"/>
            <person name="Wu L."/>
            <person name="Ma J."/>
        </authorList>
    </citation>
    <scope>NUCLEOTIDE SEQUENCE [LARGE SCALE GENOMIC DNA]</scope>
    <source>
        <strain evidence="3">JCM 4586</strain>
    </source>
</reference>
<organism evidence="2 3">
    <name type="scientific">Streptomyces hiroshimensis</name>
    <dbReference type="NCBI Taxonomy" id="66424"/>
    <lineage>
        <taxon>Bacteria</taxon>
        <taxon>Bacillati</taxon>
        <taxon>Actinomycetota</taxon>
        <taxon>Actinomycetes</taxon>
        <taxon>Kitasatosporales</taxon>
        <taxon>Streptomycetaceae</taxon>
        <taxon>Streptomyces</taxon>
    </lineage>
</organism>
<gene>
    <name evidence="2" type="ORF">GCM10010324_11730</name>
</gene>